<dbReference type="PROSITE" id="PS51257">
    <property type="entry name" value="PROKAR_LIPOPROTEIN"/>
    <property type="match status" value="1"/>
</dbReference>
<evidence type="ECO:0000313" key="2">
    <source>
        <dbReference type="Proteomes" id="UP001596303"/>
    </source>
</evidence>
<name>A0ABW1S7J9_9PROT</name>
<reference evidence="2" key="1">
    <citation type="journal article" date="2019" name="Int. J. Syst. Evol. Microbiol.">
        <title>The Global Catalogue of Microorganisms (GCM) 10K type strain sequencing project: providing services to taxonomists for standard genome sequencing and annotation.</title>
        <authorList>
            <consortium name="The Broad Institute Genomics Platform"/>
            <consortium name="The Broad Institute Genome Sequencing Center for Infectious Disease"/>
            <person name="Wu L."/>
            <person name="Ma J."/>
        </authorList>
    </citation>
    <scope>NUCLEOTIDE SEQUENCE [LARGE SCALE GENOMIC DNA]</scope>
    <source>
        <strain evidence="2">CGMCC-1.15741</strain>
    </source>
</reference>
<organism evidence="1 2">
    <name type="scientific">Ponticaulis profundi</name>
    <dbReference type="NCBI Taxonomy" id="2665222"/>
    <lineage>
        <taxon>Bacteria</taxon>
        <taxon>Pseudomonadati</taxon>
        <taxon>Pseudomonadota</taxon>
        <taxon>Alphaproteobacteria</taxon>
        <taxon>Hyphomonadales</taxon>
        <taxon>Hyphomonadaceae</taxon>
        <taxon>Ponticaulis</taxon>
    </lineage>
</organism>
<sequence>MRALFVVIPALLLAACGSESDDQAQTASGPCAELASILDARAERTPFRSLRGAPVLQNDEPVPDAWQMSTSFDENVECTVNVMRAFMGGETDVFTLSCPLYEASGALEKERREQDARMIFDLMRSNLDACLVPDWRAKEITENPDFEIYHRLVYEPTQNENESFAFKLDPIYLELTYTPFIRERTGASGWQVKLQFQKQAPSR</sequence>
<evidence type="ECO:0008006" key="3">
    <source>
        <dbReference type="Google" id="ProtNLM"/>
    </source>
</evidence>
<dbReference type="Proteomes" id="UP001596303">
    <property type="component" value="Unassembled WGS sequence"/>
</dbReference>
<proteinExistence type="predicted"/>
<protein>
    <recommendedName>
        <fullName evidence="3">Lipoprotein</fullName>
    </recommendedName>
</protein>
<comment type="caution">
    <text evidence="1">The sequence shown here is derived from an EMBL/GenBank/DDBJ whole genome shotgun (WGS) entry which is preliminary data.</text>
</comment>
<accession>A0ABW1S7J9</accession>
<dbReference type="RefSeq" id="WP_377376494.1">
    <property type="nucleotide sequence ID" value="NZ_JBHSSW010000005.1"/>
</dbReference>
<dbReference type="EMBL" id="JBHSSW010000005">
    <property type="protein sequence ID" value="MFC6197501.1"/>
    <property type="molecule type" value="Genomic_DNA"/>
</dbReference>
<gene>
    <name evidence="1" type="ORF">ACFQDM_05400</name>
</gene>
<keyword evidence="2" id="KW-1185">Reference proteome</keyword>
<evidence type="ECO:0000313" key="1">
    <source>
        <dbReference type="EMBL" id="MFC6197501.1"/>
    </source>
</evidence>